<gene>
    <name evidence="2" type="ORF">F2Q69_00012370</name>
</gene>
<evidence type="ECO:0000313" key="2">
    <source>
        <dbReference type="EMBL" id="KAF3552979.1"/>
    </source>
</evidence>
<dbReference type="AlphaFoldDB" id="A0A8S9QRI8"/>
<dbReference type="Pfam" id="PF03372">
    <property type="entry name" value="Exo_endo_phos"/>
    <property type="match status" value="1"/>
</dbReference>
<name>A0A8S9QRI8_BRACR</name>
<dbReference type="GO" id="GO:0003824">
    <property type="term" value="F:catalytic activity"/>
    <property type="evidence" value="ECO:0007669"/>
    <property type="project" value="InterPro"/>
</dbReference>
<evidence type="ECO:0000313" key="3">
    <source>
        <dbReference type="Proteomes" id="UP000712600"/>
    </source>
</evidence>
<dbReference type="Proteomes" id="UP000712600">
    <property type="component" value="Unassembled WGS sequence"/>
</dbReference>
<organism evidence="2 3">
    <name type="scientific">Brassica cretica</name>
    <name type="common">Mustard</name>
    <dbReference type="NCBI Taxonomy" id="69181"/>
    <lineage>
        <taxon>Eukaryota</taxon>
        <taxon>Viridiplantae</taxon>
        <taxon>Streptophyta</taxon>
        <taxon>Embryophyta</taxon>
        <taxon>Tracheophyta</taxon>
        <taxon>Spermatophyta</taxon>
        <taxon>Magnoliopsida</taxon>
        <taxon>eudicotyledons</taxon>
        <taxon>Gunneridae</taxon>
        <taxon>Pentapetalae</taxon>
        <taxon>rosids</taxon>
        <taxon>malvids</taxon>
        <taxon>Brassicales</taxon>
        <taxon>Brassicaceae</taxon>
        <taxon>Brassiceae</taxon>
        <taxon>Brassica</taxon>
    </lineage>
</organism>
<evidence type="ECO:0000259" key="1">
    <source>
        <dbReference type="Pfam" id="PF03372"/>
    </source>
</evidence>
<dbReference type="InterPro" id="IPR036691">
    <property type="entry name" value="Endo/exonu/phosph_ase_sf"/>
</dbReference>
<dbReference type="Gene3D" id="3.60.10.10">
    <property type="entry name" value="Endonuclease/exonuclease/phosphatase"/>
    <property type="match status" value="1"/>
</dbReference>
<dbReference type="PANTHER" id="PTHR33710:SF77">
    <property type="entry name" value="DNASE I-LIKE SUPERFAMILY PROTEIN"/>
    <property type="match status" value="1"/>
</dbReference>
<protein>
    <recommendedName>
        <fullName evidence="1">Endonuclease/exonuclease/phosphatase domain-containing protein</fullName>
    </recommendedName>
</protein>
<accession>A0A8S9QRI8</accession>
<sequence>MSILCNTWNYISNHSSDEDGRIILIWKDPLKLQIVHQSSQSMTVTLSLPNQDFIYYTAVYASNLSDERVDLWAELLHLQATLDMDSNQWMIGGDFNQILHPHEHSSPSVVVHDNLMYQFQDCLLQCGVFDLRFNGPYHSWSNKQPVKPMGKKLDRLLVNSQTISTHPHAHASFLPPLFSDHSPCIVDLAYSLPSTGIKPFKFQNYLTKHPDFLKVVSDAWVQAGSTSSTLAQLCWKLKNIKKDLKTLNKDNFSKIQERVSETYSLLQRVQVQALQTPTPHLFQEEKDLHQKWLFLREIEESYFRQKSRINWLREGDFNTLFFHRMCQVRESYNAIRCFLAADGVLMTDPVEMSKLAVSHFKSILGPENGYRPMLASPHQWFHNLMNFQCTL</sequence>
<comment type="caution">
    <text evidence="2">The sequence shown here is derived from an EMBL/GenBank/DDBJ whole genome shotgun (WGS) entry which is preliminary data.</text>
</comment>
<dbReference type="SUPFAM" id="SSF56219">
    <property type="entry name" value="DNase I-like"/>
    <property type="match status" value="1"/>
</dbReference>
<proteinExistence type="predicted"/>
<dbReference type="PANTHER" id="PTHR33710">
    <property type="entry name" value="BNAC02G09200D PROTEIN"/>
    <property type="match status" value="1"/>
</dbReference>
<reference evidence="2" key="1">
    <citation type="submission" date="2019-12" db="EMBL/GenBank/DDBJ databases">
        <title>Genome sequencing and annotation of Brassica cretica.</title>
        <authorList>
            <person name="Studholme D.J."/>
            <person name="Sarris P."/>
        </authorList>
    </citation>
    <scope>NUCLEOTIDE SEQUENCE</scope>
    <source>
        <strain evidence="2">PFS-109/04</strain>
        <tissue evidence="2">Leaf</tissue>
    </source>
</reference>
<dbReference type="EMBL" id="QGKX02000996">
    <property type="protein sequence ID" value="KAF3552979.1"/>
    <property type="molecule type" value="Genomic_DNA"/>
</dbReference>
<dbReference type="InterPro" id="IPR005135">
    <property type="entry name" value="Endo/exonuclease/phosphatase"/>
</dbReference>
<feature type="domain" description="Endonuclease/exonuclease/phosphatase" evidence="1">
    <location>
        <begin position="13"/>
        <end position="181"/>
    </location>
</feature>